<keyword evidence="6" id="KW-1185">Reference proteome</keyword>
<dbReference type="AlphaFoldDB" id="A0AAE3VA69"/>
<dbReference type="Proteomes" id="UP001241537">
    <property type="component" value="Unassembled WGS sequence"/>
</dbReference>
<dbReference type="Gene3D" id="3.20.20.80">
    <property type="entry name" value="Glycosidases"/>
    <property type="match status" value="1"/>
</dbReference>
<evidence type="ECO:0000256" key="1">
    <source>
        <dbReference type="ARBA" id="ARBA00008061"/>
    </source>
</evidence>
<dbReference type="SMART" id="SM00642">
    <property type="entry name" value="Aamy"/>
    <property type="match status" value="1"/>
</dbReference>
<dbReference type="InterPro" id="IPR013780">
    <property type="entry name" value="Glyco_hydro_b"/>
</dbReference>
<comment type="similarity">
    <text evidence="1">Belongs to the glycosyl hydrolase 13 family.</text>
</comment>
<dbReference type="SUPFAM" id="SSF81296">
    <property type="entry name" value="E set domains"/>
    <property type="match status" value="1"/>
</dbReference>
<dbReference type="PANTHER" id="PTHR10357:SF210">
    <property type="entry name" value="MALTODEXTRIN GLUCOSIDASE"/>
    <property type="match status" value="1"/>
</dbReference>
<proteinExistence type="inferred from homology"/>
<accession>A0AAE3VA69</accession>
<evidence type="ECO:0000256" key="2">
    <source>
        <dbReference type="ARBA" id="ARBA00022801"/>
    </source>
</evidence>
<dbReference type="EC" id="3.2.1.20" evidence="5"/>
<gene>
    <name evidence="5" type="ORF">J2S20_000850</name>
</gene>
<dbReference type="SUPFAM" id="SSF51445">
    <property type="entry name" value="(Trans)glycosidases"/>
    <property type="match status" value="1"/>
</dbReference>
<dbReference type="RefSeq" id="WP_307253557.1">
    <property type="nucleotide sequence ID" value="NZ_JAUSTO010000004.1"/>
</dbReference>
<protein>
    <submittedName>
        <fullName evidence="5">Alpha-glucosidase</fullName>
        <ecNumber evidence="5">3.2.1.20</ecNumber>
    </submittedName>
</protein>
<dbReference type="InterPro" id="IPR004185">
    <property type="entry name" value="Glyco_hydro_13_lg-like_dom"/>
</dbReference>
<dbReference type="Gene3D" id="2.60.40.1180">
    <property type="entry name" value="Golgi alpha-mannosidase II"/>
    <property type="match status" value="1"/>
</dbReference>
<dbReference type="InterPro" id="IPR013783">
    <property type="entry name" value="Ig-like_fold"/>
</dbReference>
<dbReference type="CDD" id="cd02857">
    <property type="entry name" value="E_set_CDase_PDE_N"/>
    <property type="match status" value="1"/>
</dbReference>
<evidence type="ECO:0000313" key="5">
    <source>
        <dbReference type="EMBL" id="MDQ0152165.1"/>
    </source>
</evidence>
<comment type="caution">
    <text evidence="5">The sequence shown here is derived from an EMBL/GenBank/DDBJ whole genome shotgun (WGS) entry which is preliminary data.</text>
</comment>
<keyword evidence="2 5" id="KW-0378">Hydrolase</keyword>
<feature type="domain" description="Glycosyl hydrolase family 13 catalytic" evidence="4">
    <location>
        <begin position="132"/>
        <end position="580"/>
    </location>
</feature>
<dbReference type="InterPro" id="IPR006047">
    <property type="entry name" value="GH13_cat_dom"/>
</dbReference>
<dbReference type="GO" id="GO:0004558">
    <property type="term" value="F:alpha-1,4-glucosidase activity"/>
    <property type="evidence" value="ECO:0007669"/>
    <property type="project" value="UniProtKB-EC"/>
</dbReference>
<dbReference type="CDD" id="cd11338">
    <property type="entry name" value="AmyAc_CMD"/>
    <property type="match status" value="1"/>
</dbReference>
<dbReference type="InterPro" id="IPR017853">
    <property type="entry name" value="GH"/>
</dbReference>
<evidence type="ECO:0000256" key="3">
    <source>
        <dbReference type="ARBA" id="ARBA00023295"/>
    </source>
</evidence>
<dbReference type="Gene3D" id="2.60.40.10">
    <property type="entry name" value="Immunoglobulins"/>
    <property type="match status" value="1"/>
</dbReference>
<evidence type="ECO:0000313" key="6">
    <source>
        <dbReference type="Proteomes" id="UP001241537"/>
    </source>
</evidence>
<dbReference type="Pfam" id="PF00128">
    <property type="entry name" value="Alpha-amylase"/>
    <property type="match status" value="2"/>
</dbReference>
<dbReference type="PANTHER" id="PTHR10357">
    <property type="entry name" value="ALPHA-AMYLASE FAMILY MEMBER"/>
    <property type="match status" value="1"/>
</dbReference>
<reference evidence="5" key="1">
    <citation type="submission" date="2023-07" db="EMBL/GenBank/DDBJ databases">
        <title>Genomic Encyclopedia of Type Strains, Phase IV (KMG-IV): sequencing the most valuable type-strain genomes for metagenomic binning, comparative biology and taxonomic classification.</title>
        <authorList>
            <person name="Goeker M."/>
        </authorList>
    </citation>
    <scope>NUCLEOTIDE SEQUENCE</scope>
    <source>
        <strain evidence="5">DSM 19659</strain>
    </source>
</reference>
<dbReference type="Pfam" id="PF02903">
    <property type="entry name" value="Alpha-amylase_N"/>
    <property type="match status" value="1"/>
</dbReference>
<dbReference type="GO" id="GO:0005975">
    <property type="term" value="P:carbohydrate metabolic process"/>
    <property type="evidence" value="ECO:0007669"/>
    <property type="project" value="InterPro"/>
</dbReference>
<keyword evidence="3 5" id="KW-0326">Glycosidase</keyword>
<organism evidence="5 6">
    <name type="scientific">Moryella indoligenes</name>
    <dbReference type="NCBI Taxonomy" id="371674"/>
    <lineage>
        <taxon>Bacteria</taxon>
        <taxon>Bacillati</taxon>
        <taxon>Bacillota</taxon>
        <taxon>Clostridia</taxon>
        <taxon>Lachnospirales</taxon>
        <taxon>Lachnospiraceae</taxon>
        <taxon>Moryella</taxon>
    </lineage>
</organism>
<sequence length="688" mass="78344">MLKYRHKDMKTEALFSDTSENYCVPAEPEAGQRVRIRFRAYAGDVLRVELVNEKTGVAVPMSETRRDRYFRYYEASQEMGNEPLRWYFRITEGEELRYYDRLGVSETARHSCFQLIPGFHTPDWAKGAIMYQIFVDRFCSGDSKNDVLDDEYLYIGLPVRHIDDWNEMPSTFDVGYFYGGDLIGVQSKLGYLKALGVEVLYFNPLFVSPSNHKYDTQDYEHIDPHLGVIVKDEGELLSPDAVNNEGATRYICRTADRENLEASDRFFVSFMEEAHKMGFRVLLDGVFNHCGSSNKWMDREKIYSRQGGYAPGAYESMESPYHDYFAFADDASSAWPDNASYDGWWDNETLPKLNYEASDELVDTILGVGRKWISAPYLADGWRLDVAADLGHSVRFNHSFWARFRSAVKGVNPNALILAEHYGDPSSWLNGREWDSVMNYDAFMEPVSWFLTGLEKHSDRAEPALRGDGAHFWESMCAGMARLPESSLLTAMNQLSNHDHSRFLTRTNGVVGRLEGKGGAAAEKGVRIPVLRQAVVMLMTWPGAPTIYYGDEAGVCGWTDPDSRRSYPWGRENLGLLDFHRYMCRVHRDSAALRRGSLIPLRMEKNLVCYGRVLGRDRVLTFVYTGEEAATLEFPVWLLGISDEDHLNRAMLTSEVGYNVGAMEYPVRDGVLTLRVFGDSAGVFRTEA</sequence>
<dbReference type="EMBL" id="JAUSTO010000004">
    <property type="protein sequence ID" value="MDQ0152165.1"/>
    <property type="molecule type" value="Genomic_DNA"/>
</dbReference>
<name>A0AAE3VA69_9FIRM</name>
<dbReference type="InterPro" id="IPR014756">
    <property type="entry name" value="Ig_E-set"/>
</dbReference>
<evidence type="ECO:0000259" key="4">
    <source>
        <dbReference type="SMART" id="SM00642"/>
    </source>
</evidence>